<evidence type="ECO:0000256" key="1">
    <source>
        <dbReference type="SAM" id="Phobius"/>
    </source>
</evidence>
<dbReference type="GO" id="GO:0015562">
    <property type="term" value="F:efflux transmembrane transporter activity"/>
    <property type="evidence" value="ECO:0007669"/>
    <property type="project" value="TreeGrafter"/>
</dbReference>
<reference evidence="2" key="1">
    <citation type="submission" date="2022-07" db="EMBL/GenBank/DDBJ databases">
        <title>Parvularcula maris sp. nov., an algicidal bacterium isolated from seawater.</title>
        <authorList>
            <person name="Li F."/>
        </authorList>
    </citation>
    <scope>NUCLEOTIDE SEQUENCE</scope>
    <source>
        <strain evidence="2">BGMRC 0090</strain>
    </source>
</reference>
<accession>A0A9X2L9H6</accession>
<protein>
    <submittedName>
        <fullName evidence="2">HlyD family efflux transporter periplasmic adaptor subunit</fullName>
    </submittedName>
</protein>
<evidence type="ECO:0000313" key="2">
    <source>
        <dbReference type="EMBL" id="MCQ8185586.1"/>
    </source>
</evidence>
<keyword evidence="1" id="KW-1133">Transmembrane helix</keyword>
<proteinExistence type="predicted"/>
<evidence type="ECO:0000313" key="3">
    <source>
        <dbReference type="Proteomes" id="UP001142610"/>
    </source>
</evidence>
<name>A0A9X2L9H6_9PROT</name>
<dbReference type="SUPFAM" id="SSF111369">
    <property type="entry name" value="HlyD-like secretion proteins"/>
    <property type="match status" value="1"/>
</dbReference>
<dbReference type="GO" id="GO:1990281">
    <property type="term" value="C:efflux pump complex"/>
    <property type="evidence" value="ECO:0007669"/>
    <property type="project" value="TreeGrafter"/>
</dbReference>
<dbReference type="Proteomes" id="UP001142610">
    <property type="component" value="Unassembled WGS sequence"/>
</dbReference>
<keyword evidence="3" id="KW-1185">Reference proteome</keyword>
<keyword evidence="1" id="KW-0472">Membrane</keyword>
<dbReference type="PANTHER" id="PTHR30469">
    <property type="entry name" value="MULTIDRUG RESISTANCE PROTEIN MDTA"/>
    <property type="match status" value="1"/>
</dbReference>
<dbReference type="RefSeq" id="WP_256619476.1">
    <property type="nucleotide sequence ID" value="NZ_JANIBC010000006.1"/>
</dbReference>
<organism evidence="2 3">
    <name type="scientific">Parvularcula maris</name>
    <dbReference type="NCBI Taxonomy" id="2965077"/>
    <lineage>
        <taxon>Bacteria</taxon>
        <taxon>Pseudomonadati</taxon>
        <taxon>Pseudomonadota</taxon>
        <taxon>Alphaproteobacteria</taxon>
        <taxon>Parvularculales</taxon>
        <taxon>Parvularculaceae</taxon>
        <taxon>Parvularcula</taxon>
    </lineage>
</organism>
<dbReference type="Gene3D" id="2.40.30.170">
    <property type="match status" value="1"/>
</dbReference>
<dbReference type="Gene3D" id="2.40.50.100">
    <property type="match status" value="1"/>
</dbReference>
<dbReference type="AlphaFoldDB" id="A0A9X2L9H6"/>
<dbReference type="Gene3D" id="1.10.287.470">
    <property type="entry name" value="Helix hairpin bin"/>
    <property type="match status" value="1"/>
</dbReference>
<dbReference type="EMBL" id="JANIBC010000006">
    <property type="protein sequence ID" value="MCQ8185586.1"/>
    <property type="molecule type" value="Genomic_DNA"/>
</dbReference>
<sequence length="379" mass="40354">MRVGEMIRSQKWVFIALAVVAAGFGLYFAAGAVAESRQEALPPKKETLPLVEVVDPEPVEQLFVTEEGFLRPRAEIEVIAEVAGKVVEVSPNLQPGGRFEEGDVLFRINPRTLEGDLERARADVASADAAAARAKRLEGIGAASTSQLQQADAAAAAARAGLIAAEKRLDDAVVRAPFAASVISESVALGRYLQPGTVAATIFDTGAAEVVVGLRPEDAAAVRRAAEAQDGPLDVVVSPSRASAGSVTLRGEVKRFGQAVDRLSRTVPVVIEVPGAFSEERGAVFANDYVTVEIPALTEEMLFAGPVGVVRQERFVWILDGEDRLRQVAVTPRSRDGLRVVFSAGQDLRGERLVLTALTEESEGLKVEVADEPERQAAR</sequence>
<comment type="caution">
    <text evidence="2">The sequence shown here is derived from an EMBL/GenBank/DDBJ whole genome shotgun (WGS) entry which is preliminary data.</text>
</comment>
<keyword evidence="1" id="KW-0812">Transmembrane</keyword>
<feature type="transmembrane region" description="Helical" evidence="1">
    <location>
        <begin position="12"/>
        <end position="34"/>
    </location>
</feature>
<gene>
    <name evidence="2" type="ORF">NOG11_09270</name>
</gene>